<organism evidence="3 4">
    <name type="scientific">Mytilus galloprovincialis</name>
    <name type="common">Mediterranean mussel</name>
    <dbReference type="NCBI Taxonomy" id="29158"/>
    <lineage>
        <taxon>Eukaryota</taxon>
        <taxon>Metazoa</taxon>
        <taxon>Spiralia</taxon>
        <taxon>Lophotrochozoa</taxon>
        <taxon>Mollusca</taxon>
        <taxon>Bivalvia</taxon>
        <taxon>Autobranchia</taxon>
        <taxon>Pteriomorphia</taxon>
        <taxon>Mytilida</taxon>
        <taxon>Mytiloidea</taxon>
        <taxon>Mytilidae</taxon>
        <taxon>Mytilinae</taxon>
        <taxon>Mytilus</taxon>
    </lineage>
</organism>
<evidence type="ECO:0000313" key="3">
    <source>
        <dbReference type="EMBL" id="VDI70886.1"/>
    </source>
</evidence>
<feature type="compositionally biased region" description="Basic residues" evidence="1">
    <location>
        <begin position="164"/>
        <end position="173"/>
    </location>
</feature>
<dbReference type="OrthoDB" id="5981665at2759"/>
<feature type="compositionally biased region" description="Polar residues" evidence="1">
    <location>
        <begin position="248"/>
        <end position="258"/>
    </location>
</feature>
<reference evidence="3" key="1">
    <citation type="submission" date="2018-11" db="EMBL/GenBank/DDBJ databases">
        <authorList>
            <person name="Alioto T."/>
            <person name="Alioto T."/>
        </authorList>
    </citation>
    <scope>NUCLEOTIDE SEQUENCE</scope>
</reference>
<dbReference type="PANTHER" id="PTHR23247">
    <property type="entry name" value="NY-REN-41 ANTIGEN L15 -RELATED"/>
    <property type="match status" value="1"/>
</dbReference>
<feature type="domain" description="Coiled-coil" evidence="2">
    <location>
        <begin position="100"/>
        <end position="258"/>
    </location>
</feature>
<dbReference type="PANTHER" id="PTHR23247:SF2">
    <property type="entry name" value="COILED-COIL DOMAIN-CONTAINING PROTEIN 34"/>
    <property type="match status" value="1"/>
</dbReference>
<dbReference type="Proteomes" id="UP000596742">
    <property type="component" value="Unassembled WGS sequence"/>
</dbReference>
<accession>A0A8B6GY18</accession>
<feature type="compositionally biased region" description="Basic and acidic residues" evidence="1">
    <location>
        <begin position="174"/>
        <end position="185"/>
    </location>
</feature>
<dbReference type="InterPro" id="IPR025259">
    <property type="entry name" value="CCDC34/181"/>
</dbReference>
<gene>
    <name evidence="3" type="ORF">MGAL_10B053502</name>
</gene>
<dbReference type="InterPro" id="IPR045323">
    <property type="entry name" value="CCDC34"/>
</dbReference>
<comment type="caution">
    <text evidence="3">The sequence shown here is derived from an EMBL/GenBank/DDBJ whole genome shotgun (WGS) entry which is preliminary data.</text>
</comment>
<feature type="region of interest" description="Disordered" evidence="1">
    <location>
        <begin position="1"/>
        <end position="77"/>
    </location>
</feature>
<feature type="compositionally biased region" description="Basic residues" evidence="1">
    <location>
        <begin position="113"/>
        <end position="126"/>
    </location>
</feature>
<feature type="compositionally biased region" description="Polar residues" evidence="1">
    <location>
        <begin position="30"/>
        <end position="41"/>
    </location>
</feature>
<evidence type="ECO:0000256" key="1">
    <source>
        <dbReference type="SAM" id="MobiDB-lite"/>
    </source>
</evidence>
<feature type="compositionally biased region" description="Basic and acidic residues" evidence="1">
    <location>
        <begin position="127"/>
        <end position="163"/>
    </location>
</feature>
<evidence type="ECO:0000313" key="4">
    <source>
        <dbReference type="Proteomes" id="UP000596742"/>
    </source>
</evidence>
<name>A0A8B6GY18_MYTGA</name>
<dbReference type="Pfam" id="PF13904">
    <property type="entry name" value="CCDC34"/>
    <property type="match status" value="1"/>
</dbReference>
<feature type="compositionally biased region" description="Basic and acidic residues" evidence="1">
    <location>
        <begin position="197"/>
        <end position="239"/>
    </location>
</feature>
<feature type="compositionally biased region" description="Basic and acidic residues" evidence="1">
    <location>
        <begin position="60"/>
        <end position="77"/>
    </location>
</feature>
<keyword evidence="4" id="KW-1185">Reference proteome</keyword>
<dbReference type="AlphaFoldDB" id="A0A8B6GY18"/>
<dbReference type="EMBL" id="UYJE01009183">
    <property type="protein sequence ID" value="VDI70886.1"/>
    <property type="molecule type" value="Genomic_DNA"/>
</dbReference>
<sequence>MSLRPRPVTATVTKPKWMEPQVTRPRSRSLESNGSTASLTSVLDHDSYESLGESEDELHTEEGDQYTRSDIDNRLHEDVKNKCIISESSSQYTEQKDPQLSSWEKWLIQKSKSERKKQREIRRAKKQEKTIKEKEKQDKEMKEKKAEERRKEWLEQKSYEEKLRKKNDRQRKRLEKDLKEDEKRRIAVKAEGNYDEWMERKKKEEKDLKKEQKRRQQEVDHAKKKQQIDAQHKYEEWLHKSKNRPKSVPNSFGYTSGKLTGDYIIEGKVST</sequence>
<evidence type="ECO:0000259" key="2">
    <source>
        <dbReference type="Pfam" id="PF13904"/>
    </source>
</evidence>
<proteinExistence type="predicted"/>
<protein>
    <submittedName>
        <fullName evidence="3">Coiled-coil domain-containing protein 34</fullName>
    </submittedName>
</protein>
<feature type="region of interest" description="Disordered" evidence="1">
    <location>
        <begin position="107"/>
        <end position="258"/>
    </location>
</feature>